<evidence type="ECO:0000313" key="11">
    <source>
        <dbReference type="EMBL" id="MEM5285498.1"/>
    </source>
</evidence>
<dbReference type="InterPro" id="IPR011491">
    <property type="entry name" value="FlgE_D2"/>
</dbReference>
<proteinExistence type="inferred from homology"/>
<organism evidence="11 12">
    <name type="scientific">Paraburkholderia sabiae</name>
    <dbReference type="NCBI Taxonomy" id="273251"/>
    <lineage>
        <taxon>Bacteria</taxon>
        <taxon>Pseudomonadati</taxon>
        <taxon>Pseudomonadota</taxon>
        <taxon>Betaproteobacteria</taxon>
        <taxon>Burkholderiales</taxon>
        <taxon>Burkholderiaceae</taxon>
        <taxon>Paraburkholderia</taxon>
    </lineage>
</organism>
<accession>A0ABU9Q802</accession>
<dbReference type="SUPFAM" id="SSF117143">
    <property type="entry name" value="Flagellar hook protein flgE"/>
    <property type="match status" value="1"/>
</dbReference>
<evidence type="ECO:0000256" key="6">
    <source>
        <dbReference type="SAM" id="MobiDB-lite"/>
    </source>
</evidence>
<comment type="function">
    <text evidence="5">A flexible structure which links the flagellar filament to the drive apparatus in the basal body.</text>
</comment>
<evidence type="ECO:0000256" key="1">
    <source>
        <dbReference type="ARBA" id="ARBA00004117"/>
    </source>
</evidence>
<comment type="similarity">
    <text evidence="2 5">Belongs to the flagella basal body rod proteins family.</text>
</comment>
<dbReference type="Pfam" id="PF00460">
    <property type="entry name" value="Flg_bb_rod"/>
    <property type="match status" value="1"/>
</dbReference>
<dbReference type="NCBIfam" id="NF004238">
    <property type="entry name" value="PRK05682.1-1"/>
    <property type="match status" value="1"/>
</dbReference>
<name>A0ABU9Q802_9BURK</name>
<evidence type="ECO:0000313" key="12">
    <source>
        <dbReference type="Proteomes" id="UP001494588"/>
    </source>
</evidence>
<evidence type="ECO:0000256" key="5">
    <source>
        <dbReference type="RuleBase" id="RU362116"/>
    </source>
</evidence>
<dbReference type="EMBL" id="JAZHGC010000005">
    <property type="protein sequence ID" value="MEM5285498.1"/>
    <property type="molecule type" value="Genomic_DNA"/>
</dbReference>
<dbReference type="Proteomes" id="UP001494588">
    <property type="component" value="Unassembled WGS sequence"/>
</dbReference>
<comment type="caution">
    <text evidence="11">The sequence shown here is derived from an EMBL/GenBank/DDBJ whole genome shotgun (WGS) entry which is preliminary data.</text>
</comment>
<feature type="domain" description="Flagellar basal-body/hook protein C-terminal" evidence="8">
    <location>
        <begin position="368"/>
        <end position="412"/>
    </location>
</feature>
<dbReference type="InterPro" id="IPR020013">
    <property type="entry name" value="Flagellar_FlgE/F/G"/>
</dbReference>
<evidence type="ECO:0000256" key="2">
    <source>
        <dbReference type="ARBA" id="ARBA00009677"/>
    </source>
</evidence>
<dbReference type="Pfam" id="PF07559">
    <property type="entry name" value="FlgE_D2"/>
    <property type="match status" value="1"/>
</dbReference>
<gene>
    <name evidence="11" type="primary">flgE</name>
    <name evidence="11" type="ORF">V4C55_07255</name>
</gene>
<feature type="domain" description="Flagellar hook protein FlgE/F/G-like D1" evidence="10">
    <location>
        <begin position="83"/>
        <end position="145"/>
    </location>
</feature>
<feature type="domain" description="Flagellar hook protein FlgE D2" evidence="9">
    <location>
        <begin position="161"/>
        <end position="287"/>
    </location>
</feature>
<keyword evidence="11" id="KW-0969">Cilium</keyword>
<dbReference type="InterPro" id="IPR019776">
    <property type="entry name" value="Flagellar_basal_body_rod_CS"/>
</dbReference>
<keyword evidence="11" id="KW-0966">Cell projection</keyword>
<dbReference type="Pfam" id="PF22692">
    <property type="entry name" value="LlgE_F_G_D1"/>
    <property type="match status" value="1"/>
</dbReference>
<evidence type="ECO:0000256" key="4">
    <source>
        <dbReference type="ARBA" id="ARBA00023143"/>
    </source>
</evidence>
<feature type="domain" description="Flagellar basal body rod protein N-terminal" evidence="7">
    <location>
        <begin position="5"/>
        <end position="33"/>
    </location>
</feature>
<dbReference type="InterPro" id="IPR010930">
    <property type="entry name" value="Flg_bb/hook_C_dom"/>
</dbReference>
<dbReference type="PROSITE" id="PS00588">
    <property type="entry name" value="FLAGELLA_BB_ROD"/>
    <property type="match status" value="1"/>
</dbReference>
<dbReference type="PANTHER" id="PTHR30435">
    <property type="entry name" value="FLAGELLAR PROTEIN"/>
    <property type="match status" value="1"/>
</dbReference>
<keyword evidence="11" id="KW-0282">Flagellum</keyword>
<dbReference type="InterPro" id="IPR037058">
    <property type="entry name" value="Falgellar_hook_FlgE_sf"/>
</dbReference>
<dbReference type="InterPro" id="IPR037925">
    <property type="entry name" value="FlgE/F/G-like"/>
</dbReference>
<evidence type="ECO:0000259" key="10">
    <source>
        <dbReference type="Pfam" id="PF22692"/>
    </source>
</evidence>
<dbReference type="InterPro" id="IPR053967">
    <property type="entry name" value="LlgE_F_G-like_D1"/>
</dbReference>
<dbReference type="InterPro" id="IPR001444">
    <property type="entry name" value="Flag_bb_rod_N"/>
</dbReference>
<evidence type="ECO:0000259" key="8">
    <source>
        <dbReference type="Pfam" id="PF06429"/>
    </source>
</evidence>
<dbReference type="PANTHER" id="PTHR30435:SF1">
    <property type="entry name" value="FLAGELLAR HOOK PROTEIN FLGE"/>
    <property type="match status" value="1"/>
</dbReference>
<sequence length="412" mass="42484">MSYATALSGLAGASKDLDVISNNIANASTVGFKSAQAEFADMYASAMTTAVANQVGIGVRVSTVAQDFTEGSITSTNRDLDVAINGNGFFELSQNGATVYSRNGQFFMARDGSIVNADGLHLMGYAADANGVINPGQVVPLTIPTTDIAPTVTRNIGLSFNLNSQDPLPKTTPFSPTDPQSYTGLTTMPVYDSLGGTQLVNIYFVKNSVGSWTAYGTSGTPPTPVGPSANGSLGTITFDTGGNVTSPNPMSFAFTIPNGADGGATTQPLTLDLSGTTQYGQSTGVTSPPNIDGAPAGELERYSVGPDGVITGVFTNRQSRALGQVVLANFANPNGLTNLGNNLYGQTVEAGVPQVAVPGSTNHGQLQGGAVEESNVDLTSELVNLITAQRDYQANSQSIKTQQTVDQTLINL</sequence>
<protein>
    <recommendedName>
        <fullName evidence="3 5">Flagellar hook protein FlgE</fullName>
    </recommendedName>
</protein>
<feature type="region of interest" description="Disordered" evidence="6">
    <location>
        <begin position="278"/>
        <end position="298"/>
    </location>
</feature>
<feature type="compositionally biased region" description="Polar residues" evidence="6">
    <location>
        <begin position="278"/>
        <end position="289"/>
    </location>
</feature>
<reference evidence="11 12" key="1">
    <citation type="submission" date="2024-01" db="EMBL/GenBank/DDBJ databases">
        <title>The diversity of rhizobia nodulating Mimosa spp. in eleven states of Brazil covering several biomes is determined by host plant, location, and edaphic factors.</title>
        <authorList>
            <person name="Rouws L."/>
            <person name="Barauna A."/>
            <person name="Beukes C."/>
            <person name="De Faria S.M."/>
            <person name="Gross E."/>
            <person name="Dos Reis Junior F.B."/>
            <person name="Simon M."/>
            <person name="Maluk M."/>
            <person name="Odee D.W."/>
            <person name="Kenicer G."/>
            <person name="Young J.P.W."/>
            <person name="Reis V.M."/>
            <person name="Zilli J."/>
            <person name="James E.K."/>
        </authorList>
    </citation>
    <scope>NUCLEOTIDE SEQUENCE [LARGE SCALE GENOMIC DNA]</scope>
    <source>
        <strain evidence="11 12">JPY77</strain>
    </source>
</reference>
<dbReference type="RefSeq" id="WP_201649809.1">
    <property type="nucleotide sequence ID" value="NZ_CAJHCS010000006.1"/>
</dbReference>
<dbReference type="Gene3D" id="2.60.98.20">
    <property type="entry name" value="Flagellar hook protein FlgE"/>
    <property type="match status" value="1"/>
</dbReference>
<evidence type="ECO:0000256" key="3">
    <source>
        <dbReference type="ARBA" id="ARBA00019015"/>
    </source>
</evidence>
<comment type="subcellular location">
    <subcellularLocation>
        <location evidence="1 5">Bacterial flagellum basal body</location>
    </subcellularLocation>
</comment>
<keyword evidence="4 5" id="KW-0975">Bacterial flagellum</keyword>
<keyword evidence="12" id="KW-1185">Reference proteome</keyword>
<dbReference type="NCBIfam" id="TIGR03506">
    <property type="entry name" value="FlgEFG_subfam"/>
    <property type="match status" value="1"/>
</dbReference>
<evidence type="ECO:0000259" key="9">
    <source>
        <dbReference type="Pfam" id="PF07559"/>
    </source>
</evidence>
<evidence type="ECO:0000259" key="7">
    <source>
        <dbReference type="Pfam" id="PF00460"/>
    </source>
</evidence>
<dbReference type="Pfam" id="PF06429">
    <property type="entry name" value="Flg_bbr_C"/>
    <property type="match status" value="1"/>
</dbReference>